<evidence type="ECO:0000256" key="1">
    <source>
        <dbReference type="ARBA" id="ARBA00022801"/>
    </source>
</evidence>
<sequence length="366" mass="39470">MSLLTNWWTRGLIAAVVLILIAIIGFRVFQVPIMSRVFDAAMESRMTADPLAELSDGLHVYLCGTGSPIADDRRAASCVGVVAGDQAFVFDAGSGGIRKLGRMGFPMGALESAFLTHLHSDHIDGLGELLVMAWIGDNAFRSEPLPVRGPVGTATVVEAFNTAYAFDRNYRVAHHSGTANPDGYGGRPIELELPAGPAVSEIVYEQAGVTIRAIRVDHSPVEPAFGYRIDYGGRSVSLSGDTIYHPGFVRASEGVDVMLHEGLDPDMVQRLAERMETIGRDVPATLLYDILDYHASPEDAARAASEAGAEELVFYHIVPPLPMRALNRMWLGESGNLFDGRITVGEDGMLISLPANSDEIIHTNPL</sequence>
<evidence type="ECO:0000313" key="4">
    <source>
        <dbReference type="EMBL" id="MFC2927247.1"/>
    </source>
</evidence>
<protein>
    <submittedName>
        <fullName evidence="4">MBL fold metallo-hydrolase</fullName>
    </submittedName>
</protein>
<evidence type="ECO:0000256" key="2">
    <source>
        <dbReference type="SAM" id="Phobius"/>
    </source>
</evidence>
<feature type="transmembrane region" description="Helical" evidence="2">
    <location>
        <begin position="12"/>
        <end position="29"/>
    </location>
</feature>
<evidence type="ECO:0000259" key="3">
    <source>
        <dbReference type="SMART" id="SM00849"/>
    </source>
</evidence>
<dbReference type="SMART" id="SM00849">
    <property type="entry name" value="Lactamase_B"/>
    <property type="match status" value="1"/>
</dbReference>
<dbReference type="InterPro" id="IPR044094">
    <property type="entry name" value="AtsA-like_MBL-fold"/>
</dbReference>
<dbReference type="SUPFAM" id="SSF56281">
    <property type="entry name" value="Metallo-hydrolase/oxidoreductase"/>
    <property type="match status" value="1"/>
</dbReference>
<name>A0ABV7A0S0_9PROT</name>
<dbReference type="EMBL" id="JBHRSV010000028">
    <property type="protein sequence ID" value="MFC2927247.1"/>
    <property type="molecule type" value="Genomic_DNA"/>
</dbReference>
<proteinExistence type="predicted"/>
<organism evidence="4 5">
    <name type="scientific">Hyphobacterium vulgare</name>
    <dbReference type="NCBI Taxonomy" id="1736751"/>
    <lineage>
        <taxon>Bacteria</taxon>
        <taxon>Pseudomonadati</taxon>
        <taxon>Pseudomonadota</taxon>
        <taxon>Alphaproteobacteria</taxon>
        <taxon>Maricaulales</taxon>
        <taxon>Maricaulaceae</taxon>
        <taxon>Hyphobacterium</taxon>
    </lineage>
</organism>
<keyword evidence="2" id="KW-0812">Transmembrane</keyword>
<keyword evidence="1" id="KW-0378">Hydrolase</keyword>
<dbReference type="RefSeq" id="WP_343163236.1">
    <property type="nucleotide sequence ID" value="NZ_JBHRSV010000028.1"/>
</dbReference>
<keyword evidence="2" id="KW-1133">Transmembrane helix</keyword>
<dbReference type="PANTHER" id="PTHR46018">
    <property type="entry name" value="ZINC PHOSPHODIESTERASE ELAC PROTEIN 1"/>
    <property type="match status" value="1"/>
</dbReference>
<accession>A0ABV7A0S0</accession>
<comment type="caution">
    <text evidence="4">The sequence shown here is derived from an EMBL/GenBank/DDBJ whole genome shotgun (WGS) entry which is preliminary data.</text>
</comment>
<dbReference type="Proteomes" id="UP001595379">
    <property type="component" value="Unassembled WGS sequence"/>
</dbReference>
<dbReference type="Pfam" id="PF12706">
    <property type="entry name" value="Lactamase_B_2"/>
    <property type="match status" value="1"/>
</dbReference>
<dbReference type="CDD" id="cd07719">
    <property type="entry name" value="arylsulfatase_AtsA-like_MBL-fold"/>
    <property type="match status" value="1"/>
</dbReference>
<dbReference type="InterPro" id="IPR001279">
    <property type="entry name" value="Metallo-B-lactamas"/>
</dbReference>
<keyword evidence="2" id="KW-0472">Membrane</keyword>
<feature type="domain" description="Metallo-beta-lactamase" evidence="3">
    <location>
        <begin position="75"/>
        <end position="294"/>
    </location>
</feature>
<dbReference type="Gene3D" id="3.60.15.10">
    <property type="entry name" value="Ribonuclease Z/Hydroxyacylglutathione hydrolase-like"/>
    <property type="match status" value="1"/>
</dbReference>
<gene>
    <name evidence="4" type="ORF">ACFOOR_14160</name>
</gene>
<evidence type="ECO:0000313" key="5">
    <source>
        <dbReference type="Proteomes" id="UP001595379"/>
    </source>
</evidence>
<reference evidence="5" key="1">
    <citation type="journal article" date="2019" name="Int. J. Syst. Evol. Microbiol.">
        <title>The Global Catalogue of Microorganisms (GCM) 10K type strain sequencing project: providing services to taxonomists for standard genome sequencing and annotation.</title>
        <authorList>
            <consortium name="The Broad Institute Genomics Platform"/>
            <consortium name="The Broad Institute Genome Sequencing Center for Infectious Disease"/>
            <person name="Wu L."/>
            <person name="Ma J."/>
        </authorList>
    </citation>
    <scope>NUCLEOTIDE SEQUENCE [LARGE SCALE GENOMIC DNA]</scope>
    <source>
        <strain evidence="5">KCTC 52487</strain>
    </source>
</reference>
<keyword evidence="5" id="KW-1185">Reference proteome</keyword>
<dbReference type="PANTHER" id="PTHR46018:SF2">
    <property type="entry name" value="ZINC PHOSPHODIESTERASE ELAC PROTEIN 1"/>
    <property type="match status" value="1"/>
</dbReference>
<dbReference type="InterPro" id="IPR036866">
    <property type="entry name" value="RibonucZ/Hydroxyglut_hydro"/>
</dbReference>